<dbReference type="SUPFAM" id="SSF48371">
    <property type="entry name" value="ARM repeat"/>
    <property type="match status" value="1"/>
</dbReference>
<feature type="region of interest" description="Disordered" evidence="1">
    <location>
        <begin position="263"/>
        <end position="283"/>
    </location>
</feature>
<dbReference type="EMBL" id="BNCQ01000006">
    <property type="protein sequence ID" value="GIL99210.1"/>
    <property type="molecule type" value="Genomic_DNA"/>
</dbReference>
<gene>
    <name evidence="3" type="ORF">Vretimale_4441</name>
</gene>
<feature type="non-terminal residue" evidence="3">
    <location>
        <position position="1709"/>
    </location>
</feature>
<evidence type="ECO:0000313" key="4">
    <source>
        <dbReference type="Proteomes" id="UP000722791"/>
    </source>
</evidence>
<dbReference type="PANTHER" id="PTHR40903">
    <property type="entry name" value="GLYCINE-RICH CELL WALL STRUCTURAL PROTEIN 1-LIKE"/>
    <property type="match status" value="1"/>
</dbReference>
<dbReference type="Proteomes" id="UP000722791">
    <property type="component" value="Unassembled WGS sequence"/>
</dbReference>
<keyword evidence="2" id="KW-0472">Membrane</keyword>
<feature type="region of interest" description="Disordered" evidence="1">
    <location>
        <begin position="805"/>
        <end position="899"/>
    </location>
</feature>
<feature type="compositionally biased region" description="Gly residues" evidence="1">
    <location>
        <begin position="196"/>
        <end position="205"/>
    </location>
</feature>
<name>A0A8J4DC15_9CHLO</name>
<evidence type="ECO:0000256" key="2">
    <source>
        <dbReference type="SAM" id="Phobius"/>
    </source>
</evidence>
<feature type="compositionally biased region" description="Low complexity" evidence="1">
    <location>
        <begin position="805"/>
        <end position="818"/>
    </location>
</feature>
<organism evidence="3 4">
    <name type="scientific">Volvox reticuliferus</name>
    <dbReference type="NCBI Taxonomy" id="1737510"/>
    <lineage>
        <taxon>Eukaryota</taxon>
        <taxon>Viridiplantae</taxon>
        <taxon>Chlorophyta</taxon>
        <taxon>core chlorophytes</taxon>
        <taxon>Chlorophyceae</taxon>
        <taxon>CS clade</taxon>
        <taxon>Chlamydomonadales</taxon>
        <taxon>Volvocaceae</taxon>
        <taxon>Volvox</taxon>
    </lineage>
</organism>
<evidence type="ECO:0000256" key="1">
    <source>
        <dbReference type="SAM" id="MobiDB-lite"/>
    </source>
</evidence>
<accession>A0A8J4DC15</accession>
<dbReference type="InterPro" id="IPR011989">
    <property type="entry name" value="ARM-like"/>
</dbReference>
<dbReference type="PANTHER" id="PTHR40903:SF1">
    <property type="entry name" value="HYPHALLY REGULATED CELL WALL PROTEIN 3"/>
    <property type="match status" value="1"/>
</dbReference>
<feature type="region of interest" description="Disordered" evidence="1">
    <location>
        <begin position="1"/>
        <end position="37"/>
    </location>
</feature>
<dbReference type="Gene3D" id="1.25.10.10">
    <property type="entry name" value="Leucine-rich Repeat Variant"/>
    <property type="match status" value="1"/>
</dbReference>
<feature type="non-terminal residue" evidence="3">
    <location>
        <position position="1"/>
    </location>
</feature>
<feature type="region of interest" description="Disordered" evidence="1">
    <location>
        <begin position="513"/>
        <end position="606"/>
    </location>
</feature>
<feature type="transmembrane region" description="Helical" evidence="2">
    <location>
        <begin position="120"/>
        <end position="142"/>
    </location>
</feature>
<keyword evidence="2" id="KW-1133">Transmembrane helix</keyword>
<feature type="compositionally biased region" description="Low complexity" evidence="1">
    <location>
        <begin position="587"/>
        <end position="599"/>
    </location>
</feature>
<feature type="compositionally biased region" description="Gly residues" evidence="1">
    <location>
        <begin position="890"/>
        <end position="899"/>
    </location>
</feature>
<reference evidence="3" key="1">
    <citation type="journal article" date="2021" name="Proc. Natl. Acad. Sci. U.S.A.">
        <title>Three genomes in the algal genus Volvox reveal the fate of a haploid sex-determining region after a transition to homothallism.</title>
        <authorList>
            <person name="Yamamoto K."/>
            <person name="Hamaji T."/>
            <person name="Kawai-Toyooka H."/>
            <person name="Matsuzaki R."/>
            <person name="Takahashi F."/>
            <person name="Nishimura Y."/>
            <person name="Kawachi M."/>
            <person name="Noguchi H."/>
            <person name="Minakuchi Y."/>
            <person name="Umen J.G."/>
            <person name="Toyoda A."/>
            <person name="Nozaki H."/>
        </authorList>
    </citation>
    <scope>NUCLEOTIDE SEQUENCE</scope>
    <source>
        <strain evidence="3">NIES-3785</strain>
    </source>
</reference>
<protein>
    <submittedName>
        <fullName evidence="3">Uncharacterized protein</fullName>
    </submittedName>
</protein>
<keyword evidence="2" id="KW-0812">Transmembrane</keyword>
<sequence>AAASSRGGKALMVGGTSSGNRSARHDGGSSLNSSLRGPARASPLAAVMNGSAPSAAAAGAATQPTTAQDLSAGHPAVAAAAAVVLHRLMAGSSPLRNQLCAVPGLVSAVLRQVHRLLDQLAVGSYFLPAVVATLLSSLLAVLCVLMESGDASTLDTNPMRSLQRKLSTTTSSNGRRFLKRYSSTASDAPYMITCSGGIGPGGGPNGQTRPAGEQGPNGSLGGGTNGSTDATRQMLDTPYCMDVLCEAIDVTHAVVEAEERAASARSAGGPAGGSVATGGRAPSGGARRLLSGYGSGGGAGHNPVGDVVPGTSPSKVTAAAIPMSGRSTIHISETGGLQWHSLPLFKLATEPGAGDAWTGAVGGGPRGSGIPHGTTVALTAAFPIRGGPAAASSPWSGSHFLDSSTAASPDVGGPRSPSKRGPHGADAVSALVWGPPVSAAASASLGGTPATPLERAGPGQIADIRRNALHALQRLVGFWAFAACGEVELANALPGLLAELEVELGAGTVATAARNGGSSAGGLCVSQAPDGTRSDQQRPQPQEQQLPSSARSGRPSRLGSSLPPLPPPLPPPLGDVVMVSYAGGKEGNNAGNSDGSGAPPSGGAGQPHFTVLRRVVQVCCKLMVPSEPPALRTSATTVVATILALSDELSAVLALTLPQLLDRLLDVVGLLAGGGAAAAAGTITGAVNGNGVGAGVSVAAAAAASMLRLDKPACGGAGGTGSGAGAAGGAGADGGGGGTDGVVAELQDRLQLDAEASLTALDILLQLAQNSWIQARLANHPRLADALEALLEEDAVATLRALMEAQQQQPGAPAPGQQQSGGGGAGQQHTSGQQPQGHGGSHGGQHHGSQGTGPQLGGARHQSHGAGQPQPQPHGGPGEQRRSSEMTRGAGDGVGGPGVAGTAQGASVLSLSLASSSSLMANGVLVDVRVLAAQLVVALAPHTSRPLLPPPGTGRGGLLSALDSLLREGGRGPQGLSLGLQALWALVASPGGAAAVGASSVPRSLVAVLRQGQGQQAPGQASQDTAIRAQAVGVLAALVQRLEAGAASSLAAVEGLAAALLDVMAVAADMLGRSLRHSGGNSGPVAPSMTANSGGGQSSSPKAGSGGGGGGMFGGGNSSFVQNSSGELPDVTMLEQSAHQLLWCVAAVAVLSRSAAVAARFASLKALQPALLAALKTKPLDIQCYAAGLVGNLAGHNATAAVISGFRGVGKELVRQLRESRMDPDGPYIEALLAAIRNLAGSERGRQELASDPATIPCLVKVFTAAPGRAVSGPAAAGSGTGGEPGSPSLPPLVAQSPEASARLQAIQLTAAAALANLSGDRCGLEAMVADQELLLPPLWSLARSLVVQAGPGVGTLGGGEWLLNRRVNSRMRLFVCVLLANAMSHPVLAKTSLTLHDAMATLVALVLALPGPSRHAAQQDPLAPLRPRRQRMAAVAVLEALKQLLVSVGPRALHSLQGRPVKTSAAAAAAAGAGIGGPFGLVVPPAPAPGAPGSPARLARLVDHVMDLLAWGDFTSAEEVAVDPSNAGMGADVAGAAAGVVGQLAVLGVVGRFPVYAASSCKSLVKLLVLPTLQPLPYGQGGSSVPGAGTPPGVLDVSAGHAAAAVWALVSNPLCRAWAQQIRADAAAHRVLLLLVRRGTRGGTRARYAPARVFAAATLGQLAVQGGIPSSELSELLSPDNGLPAALLDLATLALPTSSSGTGTATGT</sequence>
<feature type="compositionally biased region" description="Low complexity" evidence="1">
    <location>
        <begin position="537"/>
        <end position="562"/>
    </location>
</feature>
<feature type="region of interest" description="Disordered" evidence="1">
    <location>
        <begin position="1273"/>
        <end position="1295"/>
    </location>
</feature>
<feature type="region of interest" description="Disordered" evidence="1">
    <location>
        <begin position="393"/>
        <end position="428"/>
    </location>
</feature>
<feature type="region of interest" description="Disordered" evidence="1">
    <location>
        <begin position="196"/>
        <end position="230"/>
    </location>
</feature>
<feature type="compositionally biased region" description="Pro residues" evidence="1">
    <location>
        <begin position="563"/>
        <end position="573"/>
    </location>
</feature>
<dbReference type="InterPro" id="IPR016024">
    <property type="entry name" value="ARM-type_fold"/>
</dbReference>
<feature type="region of interest" description="Disordered" evidence="1">
    <location>
        <begin position="1077"/>
        <end position="1109"/>
    </location>
</feature>
<proteinExistence type="predicted"/>
<evidence type="ECO:0000313" key="3">
    <source>
        <dbReference type="EMBL" id="GIL99210.1"/>
    </source>
</evidence>
<comment type="caution">
    <text evidence="3">The sequence shown here is derived from an EMBL/GenBank/DDBJ whole genome shotgun (WGS) entry which is preliminary data.</text>
</comment>
<feature type="compositionally biased region" description="Low complexity" evidence="1">
    <location>
        <begin position="827"/>
        <end position="836"/>
    </location>
</feature>